<evidence type="ECO:0000256" key="1">
    <source>
        <dbReference type="ARBA" id="ARBA00001966"/>
    </source>
</evidence>
<dbReference type="InterPro" id="IPR004035">
    <property type="entry name" value="Endouclease-III_FeS-bd_BS"/>
</dbReference>
<dbReference type="PROSITE" id="PS00764">
    <property type="entry name" value="ENDONUCLEASE_III_1"/>
    <property type="match status" value="1"/>
</dbReference>
<evidence type="ECO:0000256" key="5">
    <source>
        <dbReference type="ARBA" id="ARBA00022763"/>
    </source>
</evidence>
<dbReference type="CDD" id="cd00056">
    <property type="entry name" value="ENDO3c"/>
    <property type="match status" value="1"/>
</dbReference>
<reference evidence="12 13" key="1">
    <citation type="journal article" date="2010" name="Stand. Genomic Sci.">
        <title>Complete genome sequence of Ignisphaera aggregans type strain (AQ1.S1).</title>
        <authorList>
            <person name="Goker M."/>
            <person name="Held B."/>
            <person name="Lapidus A."/>
            <person name="Nolan M."/>
            <person name="Spring S."/>
            <person name="Yasawong M."/>
            <person name="Lucas S."/>
            <person name="Glavina Del Rio T."/>
            <person name="Tice H."/>
            <person name="Cheng J.F."/>
            <person name="Goodwin L."/>
            <person name="Tapia R."/>
            <person name="Pitluck S."/>
            <person name="Liolios K."/>
            <person name="Ivanova N."/>
            <person name="Mavromatis K."/>
            <person name="Mikhailova N."/>
            <person name="Pati A."/>
            <person name="Chen A."/>
            <person name="Palaniappan K."/>
            <person name="Brambilla E."/>
            <person name="Land M."/>
            <person name="Hauser L."/>
            <person name="Chang Y.J."/>
            <person name="Jeffries C.D."/>
            <person name="Brettin T."/>
            <person name="Detter J.C."/>
            <person name="Han C."/>
            <person name="Rohde M."/>
            <person name="Sikorski J."/>
            <person name="Woyke T."/>
            <person name="Bristow J."/>
            <person name="Eisen J.A."/>
            <person name="Markowitz V."/>
            <person name="Hugenholtz P."/>
            <person name="Kyrpides N.C."/>
            <person name="Klenk H.P."/>
        </authorList>
    </citation>
    <scope>NUCLEOTIDE SEQUENCE [LARGE SCALE GENOMIC DNA]</scope>
    <source>
        <strain evidence="13">DSM 17230 / JCM 13409 / AQ1.S1</strain>
    </source>
</reference>
<keyword evidence="6" id="KW-0378">Hydrolase</keyword>
<dbReference type="Pfam" id="PF00730">
    <property type="entry name" value="HhH-GPD"/>
    <property type="match status" value="1"/>
</dbReference>
<dbReference type="GO" id="GO:0019104">
    <property type="term" value="F:DNA N-glycosylase activity"/>
    <property type="evidence" value="ECO:0007669"/>
    <property type="project" value="TreeGrafter"/>
</dbReference>
<keyword evidence="4" id="KW-0479">Metal-binding</keyword>
<dbReference type="AlphaFoldDB" id="E0ST59"/>
<gene>
    <name evidence="12" type="ordered locus">Igag_1927</name>
</gene>
<evidence type="ECO:0000313" key="13">
    <source>
        <dbReference type="Proteomes" id="UP000001304"/>
    </source>
</evidence>
<evidence type="ECO:0000256" key="3">
    <source>
        <dbReference type="ARBA" id="ARBA00022485"/>
    </source>
</evidence>
<dbReference type="KEGG" id="iag:Igag_1927"/>
<dbReference type="HOGENOM" id="CLU_012862_3_4_2"/>
<dbReference type="InterPro" id="IPR003651">
    <property type="entry name" value="Endonuclease3_FeS-loop_motif"/>
</dbReference>
<keyword evidence="13" id="KW-1185">Reference proteome</keyword>
<evidence type="ECO:0000256" key="7">
    <source>
        <dbReference type="ARBA" id="ARBA00023004"/>
    </source>
</evidence>
<evidence type="ECO:0000256" key="4">
    <source>
        <dbReference type="ARBA" id="ARBA00022723"/>
    </source>
</evidence>
<keyword evidence="3" id="KW-0004">4Fe-4S</keyword>
<comment type="similarity">
    <text evidence="2">Belongs to the Nth/MutY family.</text>
</comment>
<keyword evidence="10" id="KW-0326">Glycosidase</keyword>
<keyword evidence="8" id="KW-0411">Iron-sulfur</keyword>
<dbReference type="PIRSF" id="PIRSF001435">
    <property type="entry name" value="Nth"/>
    <property type="match status" value="1"/>
</dbReference>
<keyword evidence="5" id="KW-0227">DNA damage</keyword>
<dbReference type="GO" id="GO:0006285">
    <property type="term" value="P:base-excision repair, AP site formation"/>
    <property type="evidence" value="ECO:0007669"/>
    <property type="project" value="TreeGrafter"/>
</dbReference>
<dbReference type="BioCyc" id="IAGG583356:GHAH-1916-MONOMER"/>
<keyword evidence="9" id="KW-0234">DNA repair</keyword>
<dbReference type="STRING" id="583356.Igag_1927"/>
<dbReference type="PANTHER" id="PTHR10359:SF18">
    <property type="entry name" value="ENDONUCLEASE III"/>
    <property type="match status" value="1"/>
</dbReference>
<dbReference type="SUPFAM" id="SSF48150">
    <property type="entry name" value="DNA-glycosylase"/>
    <property type="match status" value="1"/>
</dbReference>
<dbReference type="GO" id="GO:0046872">
    <property type="term" value="F:metal ion binding"/>
    <property type="evidence" value="ECO:0007669"/>
    <property type="project" value="UniProtKB-KW"/>
</dbReference>
<dbReference type="Gene3D" id="1.10.1670.10">
    <property type="entry name" value="Helix-hairpin-Helix base-excision DNA repair enzymes (C-terminal)"/>
    <property type="match status" value="1"/>
</dbReference>
<sequence>MSMKKTCVWNREDIVNIFEQIKIYYRDSIKIDDFVALKLVAEGAEPFEVLVGIILSQNTSDRNAYRALLRLKNVLDDVITPDRILSIDPSVIINAINVAGLANRRLQSLLELSRHIKENPKFFNDLKNLSVDDARKALLSIYGIGYKTADVFLLMIYKKPTFPIDTHIMRVLKRLGIVHEDMGYEDIRKFILGVVEHNPEELLSLHISLIAHGRMICKARNPRCSECPINTKCCRIGVQ</sequence>
<dbReference type="InterPro" id="IPR023170">
    <property type="entry name" value="HhH_base_excis_C"/>
</dbReference>
<proteinExistence type="inferred from homology"/>
<organism evidence="12 13">
    <name type="scientific">Ignisphaera aggregans (strain DSM 17230 / JCM 13409 / AQ1.S1)</name>
    <dbReference type="NCBI Taxonomy" id="583356"/>
    <lineage>
        <taxon>Archaea</taxon>
        <taxon>Thermoproteota</taxon>
        <taxon>Thermoprotei</taxon>
        <taxon>Desulfurococcales</taxon>
        <taxon>Desulfurococcaceae</taxon>
        <taxon>Ignisphaera</taxon>
    </lineage>
</organism>
<dbReference type="InterPro" id="IPR011257">
    <property type="entry name" value="DNA_glycosylase"/>
</dbReference>
<dbReference type="Proteomes" id="UP000001304">
    <property type="component" value="Chromosome"/>
</dbReference>
<evidence type="ECO:0000256" key="2">
    <source>
        <dbReference type="ARBA" id="ARBA00008343"/>
    </source>
</evidence>
<keyword evidence="7" id="KW-0408">Iron</keyword>
<dbReference type="SMART" id="SM00525">
    <property type="entry name" value="FES"/>
    <property type="match status" value="1"/>
</dbReference>
<dbReference type="InterPro" id="IPR003265">
    <property type="entry name" value="HhH-GPD_domain"/>
</dbReference>
<dbReference type="PANTHER" id="PTHR10359">
    <property type="entry name" value="A/G-SPECIFIC ADENINE GLYCOSYLASE/ENDONUCLEASE III"/>
    <property type="match status" value="1"/>
</dbReference>
<dbReference type="Gene3D" id="1.10.340.30">
    <property type="entry name" value="Hypothetical protein, domain 2"/>
    <property type="match status" value="1"/>
</dbReference>
<evidence type="ECO:0000256" key="8">
    <source>
        <dbReference type="ARBA" id="ARBA00023014"/>
    </source>
</evidence>
<dbReference type="SMART" id="SM00478">
    <property type="entry name" value="ENDO3c"/>
    <property type="match status" value="1"/>
</dbReference>
<evidence type="ECO:0000313" key="12">
    <source>
        <dbReference type="EMBL" id="ADM28720.1"/>
    </source>
</evidence>
<evidence type="ECO:0000256" key="6">
    <source>
        <dbReference type="ARBA" id="ARBA00022801"/>
    </source>
</evidence>
<protein>
    <submittedName>
        <fullName evidence="12">HhH-GPD family protein</fullName>
    </submittedName>
</protein>
<evidence type="ECO:0000256" key="10">
    <source>
        <dbReference type="ARBA" id="ARBA00023295"/>
    </source>
</evidence>
<comment type="cofactor">
    <cofactor evidence="1">
        <name>[4Fe-4S] cluster</name>
        <dbReference type="ChEBI" id="CHEBI:49883"/>
    </cofactor>
</comment>
<evidence type="ECO:0000256" key="9">
    <source>
        <dbReference type="ARBA" id="ARBA00023204"/>
    </source>
</evidence>
<name>E0ST59_IGNAA</name>
<evidence type="ECO:0000259" key="11">
    <source>
        <dbReference type="SMART" id="SM00478"/>
    </source>
</evidence>
<dbReference type="GO" id="GO:0051539">
    <property type="term" value="F:4 iron, 4 sulfur cluster binding"/>
    <property type="evidence" value="ECO:0007669"/>
    <property type="project" value="UniProtKB-KW"/>
</dbReference>
<dbReference type="Pfam" id="PF10576">
    <property type="entry name" value="EndIII_4Fe-2S"/>
    <property type="match status" value="1"/>
</dbReference>
<accession>E0ST59</accession>
<dbReference type="EMBL" id="CP002098">
    <property type="protein sequence ID" value="ADM28720.1"/>
    <property type="molecule type" value="Genomic_DNA"/>
</dbReference>
<feature type="domain" description="HhH-GPD" evidence="11">
    <location>
        <begin position="55"/>
        <end position="215"/>
    </location>
</feature>